<dbReference type="EMBL" id="QFFF01000001">
    <property type="protein sequence ID" value="PWG03661.1"/>
    <property type="molecule type" value="Genomic_DNA"/>
</dbReference>
<comment type="subcellular location">
    <subcellularLocation>
        <location evidence="5">Cell membrane</location>
        <topology evidence="5">Multi-pass membrane protein</topology>
    </subcellularLocation>
</comment>
<evidence type="ECO:0000256" key="1">
    <source>
        <dbReference type="ARBA" id="ARBA00022475"/>
    </source>
</evidence>
<name>A0A2U2J5V6_9SPHN</name>
<feature type="transmembrane region" description="Helical" evidence="5">
    <location>
        <begin position="84"/>
        <end position="103"/>
    </location>
</feature>
<comment type="similarity">
    <text evidence="5">Belongs to the UPF0060 family.</text>
</comment>
<protein>
    <submittedName>
        <fullName evidence="6">YnfA family protein</fullName>
    </submittedName>
</protein>
<evidence type="ECO:0000313" key="7">
    <source>
        <dbReference type="Proteomes" id="UP000245916"/>
    </source>
</evidence>
<evidence type="ECO:0000313" key="6">
    <source>
        <dbReference type="EMBL" id="PWG03661.1"/>
    </source>
</evidence>
<evidence type="ECO:0000256" key="4">
    <source>
        <dbReference type="ARBA" id="ARBA00023136"/>
    </source>
</evidence>
<reference evidence="6 7" key="1">
    <citation type="submission" date="2018-05" db="EMBL/GenBank/DDBJ databases">
        <title>Genome of Sphingosinicella humi QZX222.</title>
        <authorList>
            <person name="Qiao Z."/>
            <person name="Wang G."/>
        </authorList>
    </citation>
    <scope>NUCLEOTIDE SEQUENCE [LARGE SCALE GENOMIC DNA]</scope>
    <source>
        <strain evidence="6 7">QZX222</strain>
    </source>
</reference>
<dbReference type="GO" id="GO:0005886">
    <property type="term" value="C:plasma membrane"/>
    <property type="evidence" value="ECO:0007669"/>
    <property type="project" value="UniProtKB-SubCell"/>
</dbReference>
<dbReference type="Proteomes" id="UP000245916">
    <property type="component" value="Unassembled WGS sequence"/>
</dbReference>
<keyword evidence="1 5" id="KW-1003">Cell membrane</keyword>
<evidence type="ECO:0000256" key="2">
    <source>
        <dbReference type="ARBA" id="ARBA00022692"/>
    </source>
</evidence>
<feature type="transmembrane region" description="Helical" evidence="5">
    <location>
        <begin position="6"/>
        <end position="24"/>
    </location>
</feature>
<dbReference type="PANTHER" id="PTHR36116">
    <property type="entry name" value="UPF0060 MEMBRANE PROTEIN YNFA"/>
    <property type="match status" value="1"/>
</dbReference>
<keyword evidence="2 5" id="KW-0812">Transmembrane</keyword>
<dbReference type="HAMAP" id="MF_00010">
    <property type="entry name" value="UPF0060"/>
    <property type="match status" value="1"/>
</dbReference>
<evidence type="ECO:0000256" key="5">
    <source>
        <dbReference type="HAMAP-Rule" id="MF_00010"/>
    </source>
</evidence>
<feature type="transmembrane region" description="Helical" evidence="5">
    <location>
        <begin position="31"/>
        <end position="47"/>
    </location>
</feature>
<keyword evidence="7" id="KW-1185">Reference proteome</keyword>
<feature type="transmembrane region" description="Helical" evidence="5">
    <location>
        <begin position="59"/>
        <end position="77"/>
    </location>
</feature>
<proteinExistence type="inferred from homology"/>
<dbReference type="InterPro" id="IPR003844">
    <property type="entry name" value="UPF0060"/>
</dbReference>
<dbReference type="Pfam" id="PF02694">
    <property type="entry name" value="UPF0060"/>
    <property type="match status" value="1"/>
</dbReference>
<dbReference type="NCBIfam" id="NF002586">
    <property type="entry name" value="PRK02237.1"/>
    <property type="match status" value="1"/>
</dbReference>
<sequence>MAVFAYIGAALAEIAGCFAFWAWWKLDKSPWWLVPGVASLCLFAWLLTLVDAEHAGRTYAAYGGVYIMSALLWLWLFEGVKPDRWDLSGTAIALVGAAIILWGPRGS</sequence>
<dbReference type="PANTHER" id="PTHR36116:SF1">
    <property type="entry name" value="UPF0060 MEMBRANE PROTEIN YNFA"/>
    <property type="match status" value="1"/>
</dbReference>
<organism evidence="6 7">
    <name type="scientific">Allosphingosinicella humi</name>
    <dbReference type="NCBI Taxonomy" id="2068657"/>
    <lineage>
        <taxon>Bacteria</taxon>
        <taxon>Pseudomonadati</taxon>
        <taxon>Pseudomonadota</taxon>
        <taxon>Alphaproteobacteria</taxon>
        <taxon>Sphingomonadales</taxon>
        <taxon>Sphingomonadaceae</taxon>
        <taxon>Allosphingosinicella</taxon>
    </lineage>
</organism>
<keyword evidence="3 5" id="KW-1133">Transmembrane helix</keyword>
<keyword evidence="4 5" id="KW-0472">Membrane</keyword>
<dbReference type="RefSeq" id="WP_109271800.1">
    <property type="nucleotide sequence ID" value="NZ_QFFF01000001.1"/>
</dbReference>
<comment type="caution">
    <text evidence="6">The sequence shown here is derived from an EMBL/GenBank/DDBJ whole genome shotgun (WGS) entry which is preliminary data.</text>
</comment>
<dbReference type="AlphaFoldDB" id="A0A2U2J5V6"/>
<dbReference type="OrthoDB" id="123240at2"/>
<dbReference type="InterPro" id="IPR037185">
    <property type="entry name" value="EmrE-like"/>
</dbReference>
<gene>
    <name evidence="6" type="ORF">DF286_12820</name>
</gene>
<accession>A0A2U2J5V6</accession>
<evidence type="ECO:0000256" key="3">
    <source>
        <dbReference type="ARBA" id="ARBA00022989"/>
    </source>
</evidence>
<dbReference type="SUPFAM" id="SSF103481">
    <property type="entry name" value="Multidrug resistance efflux transporter EmrE"/>
    <property type="match status" value="1"/>
</dbReference>